<dbReference type="Gene3D" id="3.30.710.10">
    <property type="entry name" value="Potassium Channel Kv1.1, Chain A"/>
    <property type="match status" value="1"/>
</dbReference>
<dbReference type="PROSITE" id="PS50097">
    <property type="entry name" value="BTB"/>
    <property type="match status" value="1"/>
</dbReference>
<dbReference type="FunFam" id="1.25.40.420:FF:000001">
    <property type="entry name" value="Kelch-like family member 12"/>
    <property type="match status" value="1"/>
</dbReference>
<accession>C3ZFU3</accession>
<dbReference type="InterPro" id="IPR011705">
    <property type="entry name" value="BACK"/>
</dbReference>
<dbReference type="Pfam" id="PF07707">
    <property type="entry name" value="BACK"/>
    <property type="match status" value="1"/>
</dbReference>
<keyword evidence="1" id="KW-0880">Kelch repeat</keyword>
<dbReference type="EMBL" id="GG666615">
    <property type="protein sequence ID" value="EEN48581.1"/>
    <property type="molecule type" value="Genomic_DNA"/>
</dbReference>
<dbReference type="FunFam" id="3.30.710.10:FF:000221">
    <property type="entry name" value="Uncharacterized protein"/>
    <property type="match status" value="1"/>
</dbReference>
<feature type="compositionally biased region" description="Polar residues" evidence="3">
    <location>
        <begin position="449"/>
        <end position="460"/>
    </location>
</feature>
<name>C3ZFU3_BRAFL</name>
<dbReference type="Pfam" id="PF00651">
    <property type="entry name" value="BTB"/>
    <property type="match status" value="1"/>
</dbReference>
<evidence type="ECO:0000256" key="1">
    <source>
        <dbReference type="ARBA" id="ARBA00022441"/>
    </source>
</evidence>
<evidence type="ECO:0000313" key="5">
    <source>
        <dbReference type="EMBL" id="EEN48581.1"/>
    </source>
</evidence>
<sequence length="722" mass="80193">MAAAEYESHARAVRPCSYEDESYRQGFFDTIGDLQKAGVLQDVVLEVEGRRFPCHRLVLSAASPYFRAMFTSGMAESRQKTVVLQGLDAGVFGEILSYIYSGTLHVSLDKVQPLYQAADLLQLDYVRDTCSNYMVFNVDNSTCVDLYRFAEFFSIEVVKNCSLLCICVIFSEVSHTEEFYSLSVNQLTEIISKNNLNVKVETTVWEAVVRWVQHNREDRLRHLPSILPHIRFNLLTSDDTAAILEHPLVSENSGSSELRNLVERSGSSNQKRRAGMNTEEVVVLFRPEDGFRLSSDTEMLCVSPRSGDYRKYIYRMDTKPTVIAATVTSDNDIYILAHDEKGTLQAGAGPCGPELERVGRSWDVRAGAGPCGPELGRAGRSWNQCGQELDRAGKSWTVRARAGPCRPELELNGGQQDGSVFPLYLNGFRDDPFRQWSPTIHQGLHHGSRSTTEAVLSGDTSDGGVTDPGHHVLYTFPRRGSLIPRIPTKLDFEWNLAYTRPNPANHSYIRAFKVGIMESKSAVRGEATVTCASLVRVSGLAPAPALLVSLAVPAEQIPTKLDFEWNLAYTRPNPANHSYIRAFKVGIMESKVSWSQKRNTYQVVTGGTINCDMALSNRNPPLSTAIQCTNDQETSLNIIHGDEIEIEISAKLGGYLTYHDFDTGQNHNRTFTDGPYQRTGSGAKWMYDSTTPTHSGTFGQMLDVGDPFTKQVGTFDVSSLLP</sequence>
<evidence type="ECO:0000259" key="4">
    <source>
        <dbReference type="PROSITE" id="PS50097"/>
    </source>
</evidence>
<keyword evidence="2" id="KW-0677">Repeat</keyword>
<dbReference type="PANTHER" id="PTHR24412:SF491">
    <property type="entry name" value="KELCH REPEAT AND BTB DOMAIN-CONTAINING PROTEIN 12"/>
    <property type="match status" value="1"/>
</dbReference>
<evidence type="ECO:0000256" key="2">
    <source>
        <dbReference type="ARBA" id="ARBA00022737"/>
    </source>
</evidence>
<dbReference type="SMART" id="SM00225">
    <property type="entry name" value="BTB"/>
    <property type="match status" value="1"/>
</dbReference>
<dbReference type="PANTHER" id="PTHR24412">
    <property type="entry name" value="KELCH PROTEIN"/>
    <property type="match status" value="1"/>
</dbReference>
<feature type="domain" description="BTB" evidence="4">
    <location>
        <begin position="41"/>
        <end position="108"/>
    </location>
</feature>
<feature type="region of interest" description="Disordered" evidence="3">
    <location>
        <begin position="441"/>
        <end position="462"/>
    </location>
</feature>
<dbReference type="eggNOG" id="KOG4441">
    <property type="taxonomic scope" value="Eukaryota"/>
</dbReference>
<dbReference type="SMART" id="SM00875">
    <property type="entry name" value="BACK"/>
    <property type="match status" value="1"/>
</dbReference>
<dbReference type="Gene3D" id="1.25.40.420">
    <property type="match status" value="1"/>
</dbReference>
<gene>
    <name evidence="5" type="ORF">BRAFLDRAFT_118908</name>
</gene>
<proteinExistence type="predicted"/>
<dbReference type="InParanoid" id="C3ZFU3"/>
<dbReference type="SUPFAM" id="SSF54695">
    <property type="entry name" value="POZ domain"/>
    <property type="match status" value="1"/>
</dbReference>
<dbReference type="AlphaFoldDB" id="C3ZFU3"/>
<reference evidence="5" key="1">
    <citation type="journal article" date="2008" name="Nature">
        <title>The amphioxus genome and the evolution of the chordate karyotype.</title>
        <authorList>
            <consortium name="US DOE Joint Genome Institute (JGI-PGF)"/>
            <person name="Putnam N.H."/>
            <person name="Butts T."/>
            <person name="Ferrier D.E.K."/>
            <person name="Furlong R.F."/>
            <person name="Hellsten U."/>
            <person name="Kawashima T."/>
            <person name="Robinson-Rechavi M."/>
            <person name="Shoguchi E."/>
            <person name="Terry A."/>
            <person name="Yu J.-K."/>
            <person name="Benito-Gutierrez E.L."/>
            <person name="Dubchak I."/>
            <person name="Garcia-Fernandez J."/>
            <person name="Gibson-Brown J.J."/>
            <person name="Grigoriev I.V."/>
            <person name="Horton A.C."/>
            <person name="de Jong P.J."/>
            <person name="Jurka J."/>
            <person name="Kapitonov V.V."/>
            <person name="Kohara Y."/>
            <person name="Kuroki Y."/>
            <person name="Lindquist E."/>
            <person name="Lucas S."/>
            <person name="Osoegawa K."/>
            <person name="Pennacchio L.A."/>
            <person name="Salamov A.A."/>
            <person name="Satou Y."/>
            <person name="Sauka-Spengler T."/>
            <person name="Schmutz J."/>
            <person name="Shin-I T."/>
            <person name="Toyoda A."/>
            <person name="Bronner-Fraser M."/>
            <person name="Fujiyama A."/>
            <person name="Holland L.Z."/>
            <person name="Holland P.W.H."/>
            <person name="Satoh N."/>
            <person name="Rokhsar D.S."/>
        </authorList>
    </citation>
    <scope>NUCLEOTIDE SEQUENCE [LARGE SCALE GENOMIC DNA]</scope>
    <source>
        <strain evidence="5">S238N-H82</strain>
        <tissue evidence="5">Testes</tissue>
    </source>
</reference>
<protein>
    <recommendedName>
        <fullName evidence="4">BTB domain-containing protein</fullName>
    </recommendedName>
</protein>
<evidence type="ECO:0000256" key="3">
    <source>
        <dbReference type="SAM" id="MobiDB-lite"/>
    </source>
</evidence>
<dbReference type="InterPro" id="IPR000210">
    <property type="entry name" value="BTB/POZ_dom"/>
</dbReference>
<dbReference type="InterPro" id="IPR011333">
    <property type="entry name" value="SKP1/BTB/POZ_sf"/>
</dbReference>
<organism>
    <name type="scientific">Branchiostoma floridae</name>
    <name type="common">Florida lancelet</name>
    <name type="synonym">Amphioxus</name>
    <dbReference type="NCBI Taxonomy" id="7739"/>
    <lineage>
        <taxon>Eukaryota</taxon>
        <taxon>Metazoa</taxon>
        <taxon>Chordata</taxon>
        <taxon>Cephalochordata</taxon>
        <taxon>Leptocardii</taxon>
        <taxon>Amphioxiformes</taxon>
        <taxon>Branchiostomatidae</taxon>
        <taxon>Branchiostoma</taxon>
    </lineage>
</organism>